<organism evidence="1 2">
    <name type="scientific">Desulfitobacterium dehalogenans (strain ATCC 51507 / DSM 9161 / JW/IU-DC1)</name>
    <dbReference type="NCBI Taxonomy" id="756499"/>
    <lineage>
        <taxon>Bacteria</taxon>
        <taxon>Bacillati</taxon>
        <taxon>Bacillota</taxon>
        <taxon>Clostridia</taxon>
        <taxon>Eubacteriales</taxon>
        <taxon>Desulfitobacteriaceae</taxon>
        <taxon>Desulfitobacterium</taxon>
    </lineage>
</organism>
<sequence precursor="true">MIPEINKTWRFNQSSSKDIVKKLFYTEDNLLESDRLFFVLKGEIYEEPYEKKYK</sequence>
<evidence type="ECO:0000313" key="2">
    <source>
        <dbReference type="Proteomes" id="UP000006053"/>
    </source>
</evidence>
<proteinExistence type="predicted"/>
<keyword evidence="2" id="KW-1185">Reference proteome</keyword>
<protein>
    <submittedName>
        <fullName evidence="1">Uncharacterized protein</fullName>
    </submittedName>
</protein>
<dbReference type="Proteomes" id="UP000006053">
    <property type="component" value="Chromosome"/>
</dbReference>
<dbReference type="KEGG" id="ddh:Desde_2720"/>
<dbReference type="HOGENOM" id="CLU_3042689_0_0_9"/>
<dbReference type="AlphaFoldDB" id="I4AAP8"/>
<gene>
    <name evidence="1" type="ordered locus">Desde_2720</name>
</gene>
<reference evidence="1 2" key="2">
    <citation type="journal article" date="2015" name="J. Bacteriol.">
        <title>Genomic, proteomic, and biochemical analysis of the organohalide respiratory pathway in Desulfitobacterium dehalogenans.</title>
        <authorList>
            <person name="Kruse T."/>
            <person name="van de Pas B.A."/>
            <person name="Atteia A."/>
            <person name="Krab K."/>
            <person name="Hagen W.R."/>
            <person name="Goodwin L."/>
            <person name="Chain P."/>
            <person name="Boeren S."/>
            <person name="Maphosa F."/>
            <person name="Schraa G."/>
            <person name="de Vos W.M."/>
            <person name="van der Oost J."/>
            <person name="Smidt H."/>
            <person name="Stams A.J."/>
        </authorList>
    </citation>
    <scope>NUCLEOTIDE SEQUENCE [LARGE SCALE GENOMIC DNA]</scope>
    <source>
        <strain evidence="2">ATCC 51507 / DSM 9161 / JW/IU-DC1</strain>
    </source>
</reference>
<name>I4AAP8_DESDJ</name>
<evidence type="ECO:0000313" key="1">
    <source>
        <dbReference type="EMBL" id="AFM01033.1"/>
    </source>
</evidence>
<dbReference type="EMBL" id="CP003348">
    <property type="protein sequence ID" value="AFM01033.1"/>
    <property type="molecule type" value="Genomic_DNA"/>
</dbReference>
<reference evidence="2" key="1">
    <citation type="submission" date="2012-06" db="EMBL/GenBank/DDBJ databases">
        <title>Complete sequence of Desulfitobacterium dehalogenans ATCC 51507.</title>
        <authorList>
            <person name="Lucas S."/>
            <person name="Han J."/>
            <person name="Lapidus A."/>
            <person name="Cheng J.-F."/>
            <person name="Goodwin L."/>
            <person name="Pitluck S."/>
            <person name="Peters L."/>
            <person name="Ovchinnikova G."/>
            <person name="Teshima H."/>
            <person name="Detter J.C."/>
            <person name="Han C."/>
            <person name="Tapia R."/>
            <person name="Land M."/>
            <person name="Hauser L."/>
            <person name="Kyrpides N."/>
            <person name="Ivanova N."/>
            <person name="Pagani I."/>
            <person name="Kruse T."/>
            <person name="de Vos W.M."/>
            <person name="Smidt H."/>
            <person name="Woyke T."/>
        </authorList>
    </citation>
    <scope>NUCLEOTIDE SEQUENCE [LARGE SCALE GENOMIC DNA]</scope>
    <source>
        <strain evidence="2">ATCC 51507 / DSM 9161 / JW/IU-DC1</strain>
    </source>
</reference>
<accession>I4AAP8</accession>